<proteinExistence type="predicted"/>
<dbReference type="RefSeq" id="WP_155223085.1">
    <property type="nucleotide sequence ID" value="NZ_JBKVEL010000012.1"/>
</dbReference>
<dbReference type="EMBL" id="WMQE01000041">
    <property type="protein sequence ID" value="MTK22540.1"/>
    <property type="molecule type" value="Genomic_DNA"/>
</dbReference>
<accession>A0A9X4XIQ0</accession>
<evidence type="ECO:0000313" key="2">
    <source>
        <dbReference type="Proteomes" id="UP000487649"/>
    </source>
</evidence>
<protein>
    <submittedName>
        <fullName evidence="1">Uncharacterized protein</fullName>
    </submittedName>
</protein>
<sequence>MLEIVKSMTLNGVSKIEGQPVAYLNATISTDGNGSSNVNQSIANKELYEANKTQVRKDMDQFKDMFYQLEDELGGQINEIK</sequence>
<dbReference type="AlphaFoldDB" id="A0A9X4XIQ0"/>
<evidence type="ECO:0000313" key="1">
    <source>
        <dbReference type="EMBL" id="MTK22540.1"/>
    </source>
</evidence>
<dbReference type="Proteomes" id="UP000487649">
    <property type="component" value="Unassembled WGS sequence"/>
</dbReference>
<gene>
    <name evidence="1" type="ORF">GMA92_14075</name>
</gene>
<organism evidence="1 2">
    <name type="scientific">Turicibacter sanguinis</name>
    <dbReference type="NCBI Taxonomy" id="154288"/>
    <lineage>
        <taxon>Bacteria</taxon>
        <taxon>Bacillati</taxon>
        <taxon>Bacillota</taxon>
        <taxon>Erysipelotrichia</taxon>
        <taxon>Erysipelotrichales</taxon>
        <taxon>Turicibacteraceae</taxon>
        <taxon>Turicibacter</taxon>
    </lineage>
</organism>
<name>A0A9X4XIQ0_9FIRM</name>
<comment type="caution">
    <text evidence="1">The sequence shown here is derived from an EMBL/GenBank/DDBJ whole genome shotgun (WGS) entry which is preliminary data.</text>
</comment>
<reference evidence="1 2" key="1">
    <citation type="journal article" date="2019" name="Nat. Med.">
        <title>A library of human gut bacterial isolates paired with longitudinal multiomics data enables mechanistic microbiome research.</title>
        <authorList>
            <person name="Poyet M."/>
            <person name="Groussin M."/>
            <person name="Gibbons S.M."/>
            <person name="Avila-Pacheco J."/>
            <person name="Jiang X."/>
            <person name="Kearney S.M."/>
            <person name="Perrotta A.R."/>
            <person name="Berdy B."/>
            <person name="Zhao S."/>
            <person name="Lieberman T.D."/>
            <person name="Swanson P.K."/>
            <person name="Smith M."/>
            <person name="Roesemann S."/>
            <person name="Alexander J.E."/>
            <person name="Rich S.A."/>
            <person name="Livny J."/>
            <person name="Vlamakis H."/>
            <person name="Clish C."/>
            <person name="Bullock K."/>
            <person name="Deik A."/>
            <person name="Scott J."/>
            <person name="Pierce K.A."/>
            <person name="Xavier R.J."/>
            <person name="Alm E.J."/>
        </authorList>
    </citation>
    <scope>NUCLEOTIDE SEQUENCE [LARGE SCALE GENOMIC DNA]</scope>
    <source>
        <strain evidence="1 2">BIOML-A198</strain>
    </source>
</reference>